<feature type="transmembrane region" description="Helical" evidence="1">
    <location>
        <begin position="46"/>
        <end position="65"/>
    </location>
</feature>
<name>Q7RCS5_PLAYO</name>
<accession>Q7RCS5</accession>
<proteinExistence type="predicted"/>
<gene>
    <name evidence="2" type="ORF">PY05702</name>
</gene>
<keyword evidence="1" id="KW-0812">Transmembrane</keyword>
<reference evidence="2 3" key="1">
    <citation type="journal article" date="2002" name="Nature">
        <title>Genome sequence and comparative analysis of the model rodent malaria parasite Plasmodium yoelii yoelii.</title>
        <authorList>
            <person name="Carlton J.M."/>
            <person name="Angiuoli S.V."/>
            <person name="Suh B.B."/>
            <person name="Kooij T.W."/>
            <person name="Pertea M."/>
            <person name="Silva J.C."/>
            <person name="Ermolaeva M.D."/>
            <person name="Allen J.E."/>
            <person name="Selengut J.D."/>
            <person name="Koo H.L."/>
            <person name="Peterson J.D."/>
            <person name="Pop M."/>
            <person name="Kosack D.S."/>
            <person name="Shumway M.F."/>
            <person name="Bidwell S.L."/>
            <person name="Shallom S.J."/>
            <person name="van Aken S.E."/>
            <person name="Riedmuller S.B."/>
            <person name="Feldblyum T.V."/>
            <person name="Cho J.K."/>
            <person name="Quackenbush J."/>
            <person name="Sedegah M."/>
            <person name="Shoaibi A."/>
            <person name="Cummings L.M."/>
            <person name="Florens L."/>
            <person name="Yates J.R."/>
            <person name="Raine J.D."/>
            <person name="Sinden R.E."/>
            <person name="Harris M.A."/>
            <person name="Cunningham D.A."/>
            <person name="Preiser P.R."/>
            <person name="Bergman L.W."/>
            <person name="Vaidya A.B."/>
            <person name="van Lin L.H."/>
            <person name="Janse C.J."/>
            <person name="Waters A.P."/>
            <person name="Smith H.O."/>
            <person name="White O.R."/>
            <person name="Salzberg S.L."/>
            <person name="Venter J.C."/>
            <person name="Fraser C.M."/>
            <person name="Hoffman S.L."/>
            <person name="Gardner M.J."/>
            <person name="Carucci D.J."/>
        </authorList>
    </citation>
    <scope>NUCLEOTIDE SEQUENCE [LARGE SCALE GENOMIC DNA]</scope>
    <source>
        <strain evidence="2 3">17XNL</strain>
    </source>
</reference>
<organism evidence="2 3">
    <name type="scientific">Plasmodium yoelii yoelii</name>
    <dbReference type="NCBI Taxonomy" id="73239"/>
    <lineage>
        <taxon>Eukaryota</taxon>
        <taxon>Sar</taxon>
        <taxon>Alveolata</taxon>
        <taxon>Apicomplexa</taxon>
        <taxon>Aconoidasida</taxon>
        <taxon>Haemosporida</taxon>
        <taxon>Plasmodiidae</taxon>
        <taxon>Plasmodium</taxon>
        <taxon>Plasmodium (Vinckeia)</taxon>
    </lineage>
</organism>
<sequence length="66" mass="7841">MLWGLKLCMWNPYSGLDNPEYTIRLITINFELYSFEINKETVKDSIMLNIILLFHINAYYIVVVLP</sequence>
<keyword evidence="1" id="KW-1133">Transmembrane helix</keyword>
<evidence type="ECO:0000313" key="3">
    <source>
        <dbReference type="Proteomes" id="UP000008553"/>
    </source>
</evidence>
<dbReference type="Proteomes" id="UP000008553">
    <property type="component" value="Unassembled WGS sequence"/>
</dbReference>
<dbReference type="AlphaFoldDB" id="Q7RCS5"/>
<comment type="caution">
    <text evidence="2">The sequence shown here is derived from an EMBL/GenBank/DDBJ whole genome shotgun (WGS) entry which is preliminary data.</text>
</comment>
<dbReference type="PaxDb" id="73239-Q7RCS5"/>
<keyword evidence="1" id="KW-0472">Membrane</keyword>
<keyword evidence="3" id="KW-1185">Reference proteome</keyword>
<dbReference type="InParanoid" id="Q7RCS5"/>
<dbReference type="EMBL" id="AABL01001843">
    <property type="protein sequence ID" value="EAA17763.1"/>
    <property type="molecule type" value="Genomic_DNA"/>
</dbReference>
<evidence type="ECO:0000313" key="2">
    <source>
        <dbReference type="EMBL" id="EAA17763.1"/>
    </source>
</evidence>
<protein>
    <submittedName>
        <fullName evidence="2">Uncharacterized protein</fullName>
    </submittedName>
</protein>
<evidence type="ECO:0000256" key="1">
    <source>
        <dbReference type="SAM" id="Phobius"/>
    </source>
</evidence>